<evidence type="ECO:0000256" key="2">
    <source>
        <dbReference type="ARBA" id="ARBA00005635"/>
    </source>
</evidence>
<feature type="compositionally biased region" description="Acidic residues" evidence="9">
    <location>
        <begin position="98"/>
        <end position="119"/>
    </location>
</feature>
<dbReference type="Gene3D" id="6.10.250.2620">
    <property type="match status" value="1"/>
</dbReference>
<dbReference type="InterPro" id="IPR019313">
    <property type="entry name" value="Mediator_Med17"/>
</dbReference>
<protein>
    <recommendedName>
        <fullName evidence="3 8">Mediator of RNA polymerase II transcription subunit 17</fullName>
    </recommendedName>
    <alternativeName>
        <fullName evidence="7 8">Mediator complex subunit 17</fullName>
    </alternativeName>
</protein>
<evidence type="ECO:0000313" key="10">
    <source>
        <dbReference type="EMBL" id="KAF2971295.1"/>
    </source>
</evidence>
<dbReference type="GO" id="GO:0006357">
    <property type="term" value="P:regulation of transcription by RNA polymerase II"/>
    <property type="evidence" value="ECO:0007669"/>
    <property type="project" value="InterPro"/>
</dbReference>
<feature type="region of interest" description="Disordered" evidence="9">
    <location>
        <begin position="93"/>
        <end position="122"/>
    </location>
</feature>
<evidence type="ECO:0000256" key="5">
    <source>
        <dbReference type="ARBA" id="ARBA00023163"/>
    </source>
</evidence>
<evidence type="ECO:0000256" key="3">
    <source>
        <dbReference type="ARBA" id="ARBA00019610"/>
    </source>
</evidence>
<comment type="similarity">
    <text evidence="2 8">Belongs to the Mediator complex subunit 17 family.</text>
</comment>
<dbReference type="PANTHER" id="PTHR13114">
    <property type="entry name" value="MEDIATOR OF RNA POLYMERASE II TRANSCRIPTION SUBUNIT 17"/>
    <property type="match status" value="1"/>
</dbReference>
<evidence type="ECO:0000256" key="8">
    <source>
        <dbReference type="RuleBase" id="RU364140"/>
    </source>
</evidence>
<comment type="subunit">
    <text evidence="8">Component of the Mediator complex.</text>
</comment>
<proteinExistence type="inferred from homology"/>
<gene>
    <name evidence="8" type="primary">MED17</name>
    <name evidence="10" type="ORF">GQX73_g2241</name>
</gene>
<dbReference type="GO" id="GO:0016592">
    <property type="term" value="C:mediator complex"/>
    <property type="evidence" value="ECO:0007669"/>
    <property type="project" value="InterPro"/>
</dbReference>
<evidence type="ECO:0000256" key="6">
    <source>
        <dbReference type="ARBA" id="ARBA00023242"/>
    </source>
</evidence>
<evidence type="ECO:0000256" key="1">
    <source>
        <dbReference type="ARBA" id="ARBA00004123"/>
    </source>
</evidence>
<dbReference type="GO" id="GO:0070847">
    <property type="term" value="C:core mediator complex"/>
    <property type="evidence" value="ECO:0007669"/>
    <property type="project" value="TreeGrafter"/>
</dbReference>
<accession>A0A7C8MYI6</accession>
<evidence type="ECO:0000256" key="7">
    <source>
        <dbReference type="ARBA" id="ARBA00032014"/>
    </source>
</evidence>
<dbReference type="OrthoDB" id="5319830at2759"/>
<keyword evidence="8" id="KW-0010">Activator</keyword>
<dbReference type="InParanoid" id="A0A7C8MYI6"/>
<dbReference type="PANTHER" id="PTHR13114:SF7">
    <property type="entry name" value="MEDIATOR OF RNA POLYMERASE II TRANSCRIPTION SUBUNIT 17"/>
    <property type="match status" value="1"/>
</dbReference>
<keyword evidence="11" id="KW-1185">Reference proteome</keyword>
<dbReference type="GO" id="GO:0003712">
    <property type="term" value="F:transcription coregulator activity"/>
    <property type="evidence" value="ECO:0007669"/>
    <property type="project" value="InterPro"/>
</dbReference>
<keyword evidence="6 8" id="KW-0539">Nucleus</keyword>
<comment type="subcellular location">
    <subcellularLocation>
        <location evidence="1 8">Nucleus</location>
    </subcellularLocation>
</comment>
<dbReference type="Pfam" id="PF10156">
    <property type="entry name" value="Med17"/>
    <property type="match status" value="1"/>
</dbReference>
<name>A0A7C8MYI6_9PEZI</name>
<comment type="caution">
    <text evidence="10">The sequence shown here is derived from an EMBL/GenBank/DDBJ whole genome shotgun (WGS) entry which is preliminary data.</text>
</comment>
<evidence type="ECO:0000256" key="4">
    <source>
        <dbReference type="ARBA" id="ARBA00023015"/>
    </source>
</evidence>
<dbReference type="Proteomes" id="UP000481858">
    <property type="component" value="Unassembled WGS sequence"/>
</dbReference>
<dbReference type="EMBL" id="WUBL01000014">
    <property type="protein sequence ID" value="KAF2971295.1"/>
    <property type="molecule type" value="Genomic_DNA"/>
</dbReference>
<sequence>MHFPSNPFSAGAAPELWVPLNNLDWNSDTSAHNLDDAQHTYKHQTIRPSLCARGRLVTKKPQNLADFISRVNAQPNGFRNLNEADLRREIQAKQQGTLEDDGVDGSEEDDDDDDDDEADEVKGKTAVVAREEFLRNIDFAHQSAMLALDSISLLLSKETPVQAGTTLSPALRDLVGIGTLGASKLKEPNVTEAQVQDDLSVATGWRVMGINTMVDSVLAAAERLEKEIELETKYWADILAVSDDGWTVCALPQEPHTLGVRFGFAESAAEFRNSSIAPLIRNDDGTIKLGVGKVGGGSQRIRITIKKDGTITDQSPLPGRIPDDAPLKDRVREARNTIFHQELWYEINREARVLLAHDVYYDGPTIIWKQTKTIEFIFSLEDLDEQDEVNANYTEGVRSSVAAYSLLQFLLFQSHRQNYHKRTSLSPSVRQNDPNNSTYSILRSVISRFEYFRNSTDFGSHLDKLVRTLRHAGTSTASYSVLPVSTPASPVSGTTQVRHTPTTELLWVQQLLYSMVTLYTFNITPDVRIWCYNRGFVRLFISTYFYVTLKHPFTDNKDLPPHPLETVYPPADYCANVQEAVYYLCQAAVRVLSQKLAKTAAQNLGDDSIQWSETITGIGIKSNKGRDARIDIDVVNDKIVLTLKAEWQANKASHSRTWTWDSENQNEENESIEDIVLKLMGGNM</sequence>
<evidence type="ECO:0000313" key="11">
    <source>
        <dbReference type="Proteomes" id="UP000481858"/>
    </source>
</evidence>
<keyword evidence="4 8" id="KW-0805">Transcription regulation</keyword>
<dbReference type="AlphaFoldDB" id="A0A7C8MYI6"/>
<evidence type="ECO:0000256" key="9">
    <source>
        <dbReference type="SAM" id="MobiDB-lite"/>
    </source>
</evidence>
<keyword evidence="5 8" id="KW-0804">Transcription</keyword>
<reference evidence="10 11" key="1">
    <citation type="submission" date="2019-12" db="EMBL/GenBank/DDBJ databases">
        <title>Draft genome sequence of the ascomycete Xylaria multiplex DSM 110363.</title>
        <authorList>
            <person name="Buettner E."/>
            <person name="Kellner H."/>
        </authorList>
    </citation>
    <scope>NUCLEOTIDE SEQUENCE [LARGE SCALE GENOMIC DNA]</scope>
    <source>
        <strain evidence="10 11">DSM 110363</strain>
    </source>
</reference>
<organism evidence="10 11">
    <name type="scientific">Xylaria multiplex</name>
    <dbReference type="NCBI Taxonomy" id="323545"/>
    <lineage>
        <taxon>Eukaryota</taxon>
        <taxon>Fungi</taxon>
        <taxon>Dikarya</taxon>
        <taxon>Ascomycota</taxon>
        <taxon>Pezizomycotina</taxon>
        <taxon>Sordariomycetes</taxon>
        <taxon>Xylariomycetidae</taxon>
        <taxon>Xylariales</taxon>
        <taxon>Xylariaceae</taxon>
        <taxon>Xylaria</taxon>
    </lineage>
</organism>
<comment type="function">
    <text evidence="8">Component of the Mediator complex, a coactivator involved in the regulated transcription of nearly all RNA polymerase II-dependent genes. Mediator functions as a bridge to convey information from gene-specific regulatory proteins to the basal RNA polymerase II transcription machinery. Mediator is recruited to promoters by direct interactions with regulatory proteins and serves as a scaffold for the assembly of a functional preinitiation complex with RNA polymerase II and the general transcription factors.</text>
</comment>